<feature type="signal peptide" evidence="1">
    <location>
        <begin position="1"/>
        <end position="19"/>
    </location>
</feature>
<keyword evidence="3" id="KW-1185">Reference proteome</keyword>
<reference evidence="2 3" key="1">
    <citation type="submission" date="2017-04" db="EMBL/GenBank/DDBJ databases">
        <title>Genome Sequence of the Model Brown-Rot Fungus Postia placenta SB12.</title>
        <authorList>
            <consortium name="DOE Joint Genome Institute"/>
            <person name="Gaskell J."/>
            <person name="Kersten P."/>
            <person name="Larrondo L.F."/>
            <person name="Canessa P."/>
            <person name="Martinez D."/>
            <person name="Hibbett D."/>
            <person name="Schmoll M."/>
            <person name="Kubicek C.P."/>
            <person name="Martinez A.T."/>
            <person name="Yadav J."/>
            <person name="Master E."/>
            <person name="Magnuson J.K."/>
            <person name="James T."/>
            <person name="Yaver D."/>
            <person name="Berka R."/>
            <person name="Labutti K."/>
            <person name="Lipzen A."/>
            <person name="Aerts A."/>
            <person name="Barry K."/>
            <person name="Henrissat B."/>
            <person name="Blanchette R."/>
            <person name="Grigoriev I."/>
            <person name="Cullen D."/>
        </authorList>
    </citation>
    <scope>NUCLEOTIDE SEQUENCE [LARGE SCALE GENOMIC DNA]</scope>
    <source>
        <strain evidence="2 3">MAD-698-R-SB12</strain>
    </source>
</reference>
<accession>A0A1X6MIT2</accession>
<dbReference type="GeneID" id="36322189"/>
<protein>
    <submittedName>
        <fullName evidence="2">Uncharacterized protein</fullName>
    </submittedName>
</protein>
<dbReference type="AlphaFoldDB" id="A0A1X6MIT2"/>
<evidence type="ECO:0000313" key="3">
    <source>
        <dbReference type="Proteomes" id="UP000194127"/>
    </source>
</evidence>
<dbReference type="OrthoDB" id="2802152at2759"/>
<feature type="chain" id="PRO_5010861619" evidence="1">
    <location>
        <begin position="20"/>
        <end position="203"/>
    </location>
</feature>
<evidence type="ECO:0000256" key="1">
    <source>
        <dbReference type="SAM" id="SignalP"/>
    </source>
</evidence>
<proteinExistence type="predicted"/>
<evidence type="ECO:0000313" key="2">
    <source>
        <dbReference type="EMBL" id="OSX56341.1"/>
    </source>
</evidence>
<keyword evidence="1" id="KW-0732">Signal</keyword>
<gene>
    <name evidence="2" type="ORF">POSPLADRAFT_1037613</name>
</gene>
<name>A0A1X6MIT2_9APHY</name>
<organism evidence="2 3">
    <name type="scientific">Postia placenta MAD-698-R-SB12</name>
    <dbReference type="NCBI Taxonomy" id="670580"/>
    <lineage>
        <taxon>Eukaryota</taxon>
        <taxon>Fungi</taxon>
        <taxon>Dikarya</taxon>
        <taxon>Basidiomycota</taxon>
        <taxon>Agaricomycotina</taxon>
        <taxon>Agaricomycetes</taxon>
        <taxon>Polyporales</taxon>
        <taxon>Adustoporiaceae</taxon>
        <taxon>Rhodonia</taxon>
    </lineage>
</organism>
<dbReference type="EMBL" id="KZ110614">
    <property type="protein sequence ID" value="OSX56341.1"/>
    <property type="molecule type" value="Genomic_DNA"/>
</dbReference>
<sequence>MRSYVALALLAVVAAPALARPIEPAAAAGSEAVNWKKVGDIAGDVGKGVFDVLKFLKREDQQLLARAIENELYMRTVPAAAAGSEAVNWKKVGDIAGDVGKGVLDVLKFLKREDPLLAREFQAELYARGFDEDALLARSFGEDELYARSFDDELYARTVPAAAVGSEAVNWKKVGHVAGDVGKGLLDVLKFLRRDGMEIDILD</sequence>
<dbReference type="RefSeq" id="XP_024333135.1">
    <property type="nucleotide sequence ID" value="XM_024477239.1"/>
</dbReference>
<dbReference type="Proteomes" id="UP000194127">
    <property type="component" value="Unassembled WGS sequence"/>
</dbReference>